<gene>
    <name evidence="1" type="ORF">E0946_05745</name>
</gene>
<proteinExistence type="predicted"/>
<evidence type="ECO:0000313" key="2">
    <source>
        <dbReference type="Proteomes" id="UP000294588"/>
    </source>
</evidence>
<protein>
    <submittedName>
        <fullName evidence="1">Uncharacterized protein</fullName>
    </submittedName>
</protein>
<reference evidence="1" key="1">
    <citation type="submission" date="2019-03" db="EMBL/GenBank/DDBJ databases">
        <title>Candidatus Syntrophosphaera thermopropionivorans: a novel player in syntrophic propionate oxidation during anaerobic digestion.</title>
        <authorList>
            <person name="Dyksma S."/>
        </authorList>
    </citation>
    <scope>NUCLEOTIDE SEQUENCE</scope>
    <source>
        <strain evidence="1">W5</strain>
    </source>
</reference>
<keyword evidence="2" id="KW-1185">Reference proteome</keyword>
<sequence length="500" mass="57751">MKKSLFLLLPCLILLIGIIPQVLVAQTQKLPPVEISSEVAPKAPLIKKPLNFNFEIPKDSIPPYLPRVYTAKYMPPAITDKEMQPLSLNIGMKSEFSSYLYAALFTNNSHLPFIDFDGNFSVPGTNRSLKNLQLRALSDFHPLPEFAHNLQYQEASSDSFSSSLISYTLFAPAKNLTKGKISLNQVQTWINVENLNQKDNQDSVDDFSFGIRHSNDFTFKDNTFSNLFLFQDSAWGIKAQYHINLTPEKYPALEAGLMTDFNHLLPSINLHKRWITGPGKQLELENKAELTSFSLANLKSNTPWTIVPEKDYICMSPLNLSNFYWINFKPENRLWNKIGFGQNIKFSYNVPSIYSNPVSGQTYYRFEEVFSYQPQMEFSFHVKDLKCYQNLKLNMEFLPDKNWQRKSYSPLLTANTSIKSKYKNLNLITTLEQEYFRYDEDHNYLPFIFDLSLEAQYPIEENLLLSLQLQNLLNTPYQLPGNLPSSGRTVFLLLKYRPFS</sequence>
<name>A0AC61QIC2_9BACT</name>
<organism evidence="1 2">
    <name type="scientific">Candidatus Syntrophosphaera thermopropionivorans</name>
    <dbReference type="NCBI Taxonomy" id="2593015"/>
    <lineage>
        <taxon>Bacteria</taxon>
        <taxon>Pseudomonadati</taxon>
        <taxon>Candidatus Cloacimonadota</taxon>
        <taxon>Candidatus Cloacimonadia</taxon>
        <taxon>Candidatus Cloacimonadales</taxon>
        <taxon>Candidatus Cloacimonadaceae</taxon>
        <taxon>Candidatus Syntrophosphaera</taxon>
    </lineage>
</organism>
<evidence type="ECO:0000313" key="1">
    <source>
        <dbReference type="EMBL" id="TDF72679.1"/>
    </source>
</evidence>
<comment type="caution">
    <text evidence="1">The sequence shown here is derived from an EMBL/GenBank/DDBJ whole genome shotgun (WGS) entry which is preliminary data.</text>
</comment>
<accession>A0AC61QIC2</accession>
<dbReference type="EMBL" id="SMOG01000020">
    <property type="protein sequence ID" value="TDF72679.1"/>
    <property type="molecule type" value="Genomic_DNA"/>
</dbReference>
<dbReference type="Proteomes" id="UP000294588">
    <property type="component" value="Unassembled WGS sequence"/>
</dbReference>